<dbReference type="STRING" id="1052260.SAMN05660199_02873"/>
<dbReference type="AlphaFoldDB" id="A0A1H0NJJ1"/>
<sequence>MTRVDGKHEDRRARLAERRQQIVDQARATAEAEGWAAVTTRRLADAIGYTQPVLYGHFPGGKTEVMSAVALQGFAELASSCRAATDGHGGRGAVEAVARAYLDFAAHHPALYEAMFRLPIEAHFAVEGNEAELRAGFDALAVAVHGDGTTTELFWSVLHGLGELERSGRLRPEHRAERISEVGARFAPAP</sequence>
<dbReference type="Gene3D" id="1.10.357.10">
    <property type="entry name" value="Tetracycline Repressor, domain 2"/>
    <property type="match status" value="1"/>
</dbReference>
<evidence type="ECO:0000256" key="1">
    <source>
        <dbReference type="ARBA" id="ARBA00023015"/>
    </source>
</evidence>
<dbReference type="InterPro" id="IPR036271">
    <property type="entry name" value="Tet_transcr_reg_TetR-rel_C_sf"/>
</dbReference>
<evidence type="ECO:0000259" key="5">
    <source>
        <dbReference type="Pfam" id="PF13305"/>
    </source>
</evidence>
<evidence type="ECO:0000259" key="4">
    <source>
        <dbReference type="Pfam" id="PF00440"/>
    </source>
</evidence>
<dbReference type="EMBL" id="FNIR01000008">
    <property type="protein sequence ID" value="SDO92937.1"/>
    <property type="molecule type" value="Genomic_DNA"/>
</dbReference>
<dbReference type="SUPFAM" id="SSF46689">
    <property type="entry name" value="Homeodomain-like"/>
    <property type="match status" value="1"/>
</dbReference>
<protein>
    <submittedName>
        <fullName evidence="6">Transcriptional regulator, TetR family</fullName>
    </submittedName>
</protein>
<feature type="domain" description="HTH-type transcriptional regulator MT1864/Rv1816-like C-terminal" evidence="5">
    <location>
        <begin position="95"/>
        <end position="179"/>
    </location>
</feature>
<keyword evidence="2" id="KW-0238">DNA-binding</keyword>
<dbReference type="PANTHER" id="PTHR30055">
    <property type="entry name" value="HTH-TYPE TRANSCRIPTIONAL REGULATOR RUTR"/>
    <property type="match status" value="1"/>
</dbReference>
<accession>A0A1H0NJJ1</accession>
<evidence type="ECO:0000256" key="3">
    <source>
        <dbReference type="ARBA" id="ARBA00023163"/>
    </source>
</evidence>
<keyword evidence="1" id="KW-0805">Transcription regulation</keyword>
<name>A0A1H0NJJ1_9ACTN</name>
<dbReference type="RefSeq" id="WP_091246359.1">
    <property type="nucleotide sequence ID" value="NZ_FNIR01000008.1"/>
</dbReference>
<dbReference type="Pfam" id="PF00440">
    <property type="entry name" value="TetR_N"/>
    <property type="match status" value="1"/>
</dbReference>
<keyword evidence="7" id="KW-1185">Reference proteome</keyword>
<evidence type="ECO:0000313" key="6">
    <source>
        <dbReference type="EMBL" id="SDO92937.1"/>
    </source>
</evidence>
<dbReference type="SUPFAM" id="SSF48498">
    <property type="entry name" value="Tetracyclin repressor-like, C-terminal domain"/>
    <property type="match status" value="1"/>
</dbReference>
<dbReference type="Pfam" id="PF13305">
    <property type="entry name" value="TetR_C_33"/>
    <property type="match status" value="1"/>
</dbReference>
<keyword evidence="3" id="KW-0804">Transcription</keyword>
<evidence type="ECO:0000313" key="7">
    <source>
        <dbReference type="Proteomes" id="UP000199088"/>
    </source>
</evidence>
<dbReference type="OrthoDB" id="4641396at2"/>
<evidence type="ECO:0000256" key="2">
    <source>
        <dbReference type="ARBA" id="ARBA00023125"/>
    </source>
</evidence>
<dbReference type="GO" id="GO:0003700">
    <property type="term" value="F:DNA-binding transcription factor activity"/>
    <property type="evidence" value="ECO:0007669"/>
    <property type="project" value="TreeGrafter"/>
</dbReference>
<dbReference type="PANTHER" id="PTHR30055:SF234">
    <property type="entry name" value="HTH-TYPE TRANSCRIPTIONAL REGULATOR BETI"/>
    <property type="match status" value="1"/>
</dbReference>
<proteinExistence type="predicted"/>
<dbReference type="Proteomes" id="UP000199088">
    <property type="component" value="Unassembled WGS sequence"/>
</dbReference>
<reference evidence="7" key="1">
    <citation type="submission" date="2016-10" db="EMBL/GenBank/DDBJ databases">
        <authorList>
            <person name="Varghese N."/>
            <person name="Submissions S."/>
        </authorList>
    </citation>
    <scope>NUCLEOTIDE SEQUENCE [LARGE SCALE GENOMIC DNA]</scope>
    <source>
        <strain evidence="7">DSM 45843</strain>
    </source>
</reference>
<feature type="domain" description="HTH tetR-type" evidence="4">
    <location>
        <begin position="22"/>
        <end position="68"/>
    </location>
</feature>
<dbReference type="InterPro" id="IPR025996">
    <property type="entry name" value="MT1864/Rv1816-like_C"/>
</dbReference>
<gene>
    <name evidence="6" type="ORF">SAMN05660199_02873</name>
</gene>
<dbReference type="GO" id="GO:0000976">
    <property type="term" value="F:transcription cis-regulatory region binding"/>
    <property type="evidence" value="ECO:0007669"/>
    <property type="project" value="TreeGrafter"/>
</dbReference>
<dbReference type="Gene3D" id="1.10.10.60">
    <property type="entry name" value="Homeodomain-like"/>
    <property type="match status" value="1"/>
</dbReference>
<dbReference type="InterPro" id="IPR001647">
    <property type="entry name" value="HTH_TetR"/>
</dbReference>
<organism evidence="6 7">
    <name type="scientific">Klenkia soli</name>
    <dbReference type="NCBI Taxonomy" id="1052260"/>
    <lineage>
        <taxon>Bacteria</taxon>
        <taxon>Bacillati</taxon>
        <taxon>Actinomycetota</taxon>
        <taxon>Actinomycetes</taxon>
        <taxon>Geodermatophilales</taxon>
        <taxon>Geodermatophilaceae</taxon>
        <taxon>Klenkia</taxon>
    </lineage>
</organism>
<dbReference type="InterPro" id="IPR009057">
    <property type="entry name" value="Homeodomain-like_sf"/>
</dbReference>
<dbReference type="InterPro" id="IPR050109">
    <property type="entry name" value="HTH-type_TetR-like_transc_reg"/>
</dbReference>